<name>A0ACD3B477_9AGAR</name>
<keyword evidence="2" id="KW-1185">Reference proteome</keyword>
<dbReference type="EMBL" id="ML208285">
    <property type="protein sequence ID" value="TFK72477.1"/>
    <property type="molecule type" value="Genomic_DNA"/>
</dbReference>
<organism evidence="1 2">
    <name type="scientific">Pluteus cervinus</name>
    <dbReference type="NCBI Taxonomy" id="181527"/>
    <lineage>
        <taxon>Eukaryota</taxon>
        <taxon>Fungi</taxon>
        <taxon>Dikarya</taxon>
        <taxon>Basidiomycota</taxon>
        <taxon>Agaricomycotina</taxon>
        <taxon>Agaricomycetes</taxon>
        <taxon>Agaricomycetidae</taxon>
        <taxon>Agaricales</taxon>
        <taxon>Pluteineae</taxon>
        <taxon>Pluteaceae</taxon>
        <taxon>Pluteus</taxon>
    </lineage>
</organism>
<gene>
    <name evidence="1" type="ORF">BDN72DRAFT_836258</name>
</gene>
<proteinExistence type="predicted"/>
<evidence type="ECO:0000313" key="1">
    <source>
        <dbReference type="EMBL" id="TFK72477.1"/>
    </source>
</evidence>
<sequence>MSRPISSLAISPYAARVLASKGFERISDLRGTSEEDLQGFKISPRDVEYLKNILQTSATPSVAPSLTQSAAKMAQGQQIYSTSCSPLDELLGGGLRRGHVLEISGPPGSPKEALLRSIPLSFVQNSEHVLFVDLSNMTGPEVLRATLKGYDGLILHHVVNTLPDFMVFLHHLPALLSAHSKVSLLVFGSIHFPFQSSPSLSNASRQALLQRLKSTLASLTIRRDLTIVVTSQLSTKLLNADGSTATFDTGGLGVMVPQLDPVYLPGGRAYRVIIVPGGRNSGFLKLLSTPSTPTGKGPIAKAQYNFDGEVVYS</sequence>
<reference evidence="1 2" key="1">
    <citation type="journal article" date="2019" name="Nat. Ecol. Evol.">
        <title>Megaphylogeny resolves global patterns of mushroom evolution.</title>
        <authorList>
            <person name="Varga T."/>
            <person name="Krizsan K."/>
            <person name="Foldi C."/>
            <person name="Dima B."/>
            <person name="Sanchez-Garcia M."/>
            <person name="Sanchez-Ramirez S."/>
            <person name="Szollosi G.J."/>
            <person name="Szarkandi J.G."/>
            <person name="Papp V."/>
            <person name="Albert L."/>
            <person name="Andreopoulos W."/>
            <person name="Angelini C."/>
            <person name="Antonin V."/>
            <person name="Barry K.W."/>
            <person name="Bougher N.L."/>
            <person name="Buchanan P."/>
            <person name="Buyck B."/>
            <person name="Bense V."/>
            <person name="Catcheside P."/>
            <person name="Chovatia M."/>
            <person name="Cooper J."/>
            <person name="Damon W."/>
            <person name="Desjardin D."/>
            <person name="Finy P."/>
            <person name="Geml J."/>
            <person name="Haridas S."/>
            <person name="Hughes K."/>
            <person name="Justo A."/>
            <person name="Karasinski D."/>
            <person name="Kautmanova I."/>
            <person name="Kiss B."/>
            <person name="Kocsube S."/>
            <person name="Kotiranta H."/>
            <person name="LaButti K.M."/>
            <person name="Lechner B.E."/>
            <person name="Liimatainen K."/>
            <person name="Lipzen A."/>
            <person name="Lukacs Z."/>
            <person name="Mihaltcheva S."/>
            <person name="Morgado L.N."/>
            <person name="Niskanen T."/>
            <person name="Noordeloos M.E."/>
            <person name="Ohm R.A."/>
            <person name="Ortiz-Santana B."/>
            <person name="Ovrebo C."/>
            <person name="Racz N."/>
            <person name="Riley R."/>
            <person name="Savchenko A."/>
            <person name="Shiryaev A."/>
            <person name="Soop K."/>
            <person name="Spirin V."/>
            <person name="Szebenyi C."/>
            <person name="Tomsovsky M."/>
            <person name="Tulloss R.E."/>
            <person name="Uehling J."/>
            <person name="Grigoriev I.V."/>
            <person name="Vagvolgyi C."/>
            <person name="Papp T."/>
            <person name="Martin F.M."/>
            <person name="Miettinen O."/>
            <person name="Hibbett D.S."/>
            <person name="Nagy L.G."/>
        </authorList>
    </citation>
    <scope>NUCLEOTIDE SEQUENCE [LARGE SCALE GENOMIC DNA]</scope>
    <source>
        <strain evidence="1 2">NL-1719</strain>
    </source>
</reference>
<evidence type="ECO:0000313" key="2">
    <source>
        <dbReference type="Proteomes" id="UP000308600"/>
    </source>
</evidence>
<protein>
    <submittedName>
        <fullName evidence="1">Uncharacterized protein</fullName>
    </submittedName>
</protein>
<dbReference type="Proteomes" id="UP000308600">
    <property type="component" value="Unassembled WGS sequence"/>
</dbReference>
<accession>A0ACD3B477</accession>